<sequence length="293" mass="34161">MNSFALWTLVNYLDDNFAWFVRVVVDDDRTVRFDLTNQIQMWRETLNQDEFHRKLTALNCNVEGEIGPLFDHIFSMVLGKEAHCIVKLENSSNNDIVVRFDSKFFRLPLKWKLQAALVAPEIYFQEFVLPFMAVAMHSVDREQMLISLIQSRDKMFEECLEGEGDCSGIQRNWSKFDQHQWCSQFSSIENITALYKKTGNRGEHILQCEQISDRICVIGSAFDLLRKKTIEEKLNLVISASISEEKNTEEEEEEEEEEEKEKDLTKSLLSSESDDDENLLSEVSKIPKKILRL</sequence>
<reference evidence="10 11" key="1">
    <citation type="submission" date="2015-01" db="EMBL/GenBank/DDBJ databases">
        <title>Evolution of Trichinella species and genotypes.</title>
        <authorList>
            <person name="Korhonen P.K."/>
            <person name="Edoardo P."/>
            <person name="Giuseppe L.R."/>
            <person name="Gasser R.B."/>
        </authorList>
    </citation>
    <scope>NUCLEOTIDE SEQUENCE [LARGE SCALE GENOMIC DNA]</scope>
    <source>
        <strain evidence="10">ISS141</strain>
    </source>
</reference>
<evidence type="ECO:0000256" key="1">
    <source>
        <dbReference type="ARBA" id="ARBA00004123"/>
    </source>
</evidence>
<evidence type="ECO:0000256" key="3">
    <source>
        <dbReference type="ARBA" id="ARBA00023125"/>
    </source>
</evidence>
<comment type="similarity">
    <text evidence="6">Belongs to the XRCC4-XLF family. XLF subfamily.</text>
</comment>
<feature type="compositionally biased region" description="Acidic residues" evidence="8">
    <location>
        <begin position="247"/>
        <end position="260"/>
    </location>
</feature>
<dbReference type="CDD" id="cd22285">
    <property type="entry name" value="HD_XLF_N"/>
    <property type="match status" value="1"/>
</dbReference>
<dbReference type="Pfam" id="PF09302">
    <property type="entry name" value="XLF"/>
    <property type="match status" value="1"/>
</dbReference>
<comment type="caution">
    <text evidence="10">The sequence shown here is derived from an EMBL/GenBank/DDBJ whole genome shotgun (WGS) entry which is preliminary data.</text>
</comment>
<dbReference type="GO" id="GO:0032807">
    <property type="term" value="C:DNA ligase IV complex"/>
    <property type="evidence" value="ECO:0007669"/>
    <property type="project" value="TreeGrafter"/>
</dbReference>
<evidence type="ECO:0000256" key="6">
    <source>
        <dbReference type="ARBA" id="ARBA00025747"/>
    </source>
</evidence>
<evidence type="ECO:0000313" key="10">
    <source>
        <dbReference type="EMBL" id="KRX97899.1"/>
    </source>
</evidence>
<evidence type="ECO:0000256" key="5">
    <source>
        <dbReference type="ARBA" id="ARBA00023242"/>
    </source>
</evidence>
<dbReference type="PANTHER" id="PTHR32235:SF1">
    <property type="entry name" value="NON-HOMOLOGOUS END-JOINING FACTOR 1"/>
    <property type="match status" value="1"/>
</dbReference>
<dbReference type="InterPro" id="IPR038051">
    <property type="entry name" value="XRCC4-like_N_sf"/>
</dbReference>
<dbReference type="GO" id="GO:0045027">
    <property type="term" value="F:DNA end binding"/>
    <property type="evidence" value="ECO:0007669"/>
    <property type="project" value="TreeGrafter"/>
</dbReference>
<evidence type="ECO:0000256" key="2">
    <source>
        <dbReference type="ARBA" id="ARBA00022763"/>
    </source>
</evidence>
<organism evidence="10 11">
    <name type="scientific">Trichinella pseudospiralis</name>
    <name type="common">Parasitic roundworm</name>
    <dbReference type="NCBI Taxonomy" id="6337"/>
    <lineage>
        <taxon>Eukaryota</taxon>
        <taxon>Metazoa</taxon>
        <taxon>Ecdysozoa</taxon>
        <taxon>Nematoda</taxon>
        <taxon>Enoplea</taxon>
        <taxon>Dorylaimia</taxon>
        <taxon>Trichinellida</taxon>
        <taxon>Trichinellidae</taxon>
        <taxon>Trichinella</taxon>
    </lineage>
</organism>
<dbReference type="InterPro" id="IPR015381">
    <property type="entry name" value="XLF-like_N"/>
</dbReference>
<keyword evidence="2" id="KW-0227">DNA damage</keyword>
<keyword evidence="5" id="KW-0539">Nucleus</keyword>
<dbReference type="PANTHER" id="PTHR32235">
    <property type="entry name" value="NON-HOMOLOGOUS END-JOINING FACTOR 1"/>
    <property type="match status" value="1"/>
</dbReference>
<evidence type="ECO:0000256" key="8">
    <source>
        <dbReference type="SAM" id="MobiDB-lite"/>
    </source>
</evidence>
<evidence type="ECO:0000256" key="4">
    <source>
        <dbReference type="ARBA" id="ARBA00023204"/>
    </source>
</evidence>
<proteinExistence type="inferred from homology"/>
<dbReference type="GO" id="GO:0006303">
    <property type="term" value="P:double-strand break repair via nonhomologous end joining"/>
    <property type="evidence" value="ECO:0007669"/>
    <property type="project" value="UniProtKB-ARBA"/>
</dbReference>
<dbReference type="STRING" id="6337.A0A0V0YD11"/>
<keyword evidence="4" id="KW-0234">DNA repair</keyword>
<comment type="subcellular location">
    <subcellularLocation>
        <location evidence="1">Nucleus</location>
    </subcellularLocation>
</comment>
<dbReference type="EMBL" id="JYDU01000026">
    <property type="protein sequence ID" value="KRX97899.1"/>
    <property type="molecule type" value="Genomic_DNA"/>
</dbReference>
<evidence type="ECO:0000259" key="9">
    <source>
        <dbReference type="Pfam" id="PF09302"/>
    </source>
</evidence>
<accession>A0A0V0YD11</accession>
<protein>
    <recommendedName>
        <fullName evidence="7">Non-homologous end-joining factor 1</fullName>
    </recommendedName>
</protein>
<evidence type="ECO:0000313" key="11">
    <source>
        <dbReference type="Proteomes" id="UP000054815"/>
    </source>
</evidence>
<gene>
    <name evidence="10" type="ORF">T4E_407</name>
</gene>
<dbReference type="Proteomes" id="UP000054815">
    <property type="component" value="Unassembled WGS sequence"/>
</dbReference>
<dbReference type="AlphaFoldDB" id="A0A0V0YD11"/>
<feature type="domain" description="XLF-like N-terminal" evidence="9">
    <location>
        <begin position="7"/>
        <end position="114"/>
    </location>
</feature>
<evidence type="ECO:0000256" key="7">
    <source>
        <dbReference type="ARBA" id="ARBA00044529"/>
    </source>
</evidence>
<name>A0A0V0YD11_TRIPS</name>
<keyword evidence="3" id="KW-0238">DNA-binding</keyword>
<dbReference type="InterPro" id="IPR052287">
    <property type="entry name" value="NHEJ_factor"/>
</dbReference>
<feature type="region of interest" description="Disordered" evidence="8">
    <location>
        <begin position="243"/>
        <end position="279"/>
    </location>
</feature>
<dbReference type="Gene3D" id="2.170.210.10">
    <property type="entry name" value="DNA double-strand break repair and VJ recombination XRCC4, N-terminal"/>
    <property type="match status" value="1"/>
</dbReference>